<dbReference type="EMBL" id="BSUN01000001">
    <property type="protein sequence ID" value="GMA36944.1"/>
    <property type="molecule type" value="Genomic_DNA"/>
</dbReference>
<keyword evidence="3" id="KW-1185">Reference proteome</keyword>
<proteinExistence type="predicted"/>
<feature type="domain" description="HTH-like" evidence="1">
    <location>
        <begin position="41"/>
        <end position="79"/>
    </location>
</feature>
<sequence length="101" mass="10724">MIAAEGLPVQVACRVLAVSEAGFYEARKRAPSERSIRHALLTDLISDIHQDCHGIYGARRVHAELTIGRGIAVGHGQVEPADEARRLAGCDGAPEVAPCQA</sequence>
<reference evidence="3" key="1">
    <citation type="journal article" date="2019" name="Int. J. Syst. Evol. Microbiol.">
        <title>The Global Catalogue of Microorganisms (GCM) 10K type strain sequencing project: providing services to taxonomists for standard genome sequencing and annotation.</title>
        <authorList>
            <consortium name="The Broad Institute Genomics Platform"/>
            <consortium name="The Broad Institute Genome Sequencing Center for Infectious Disease"/>
            <person name="Wu L."/>
            <person name="Ma J."/>
        </authorList>
    </citation>
    <scope>NUCLEOTIDE SEQUENCE [LARGE SCALE GENOMIC DNA]</scope>
    <source>
        <strain evidence="3">NBRC 112299</strain>
    </source>
</reference>
<dbReference type="Proteomes" id="UP001157125">
    <property type="component" value="Unassembled WGS sequence"/>
</dbReference>
<gene>
    <name evidence="2" type="ORF">GCM10025876_31480</name>
</gene>
<protein>
    <recommendedName>
        <fullName evidence="1">HTH-like domain-containing protein</fullName>
    </recommendedName>
</protein>
<evidence type="ECO:0000313" key="3">
    <source>
        <dbReference type="Proteomes" id="UP001157125"/>
    </source>
</evidence>
<accession>A0ABQ6IJT9</accession>
<evidence type="ECO:0000313" key="2">
    <source>
        <dbReference type="EMBL" id="GMA36944.1"/>
    </source>
</evidence>
<dbReference type="Pfam" id="PF13276">
    <property type="entry name" value="HTH_21"/>
    <property type="match status" value="1"/>
</dbReference>
<organism evidence="2 3">
    <name type="scientific">Demequina litorisediminis</name>
    <dbReference type="NCBI Taxonomy" id="1849022"/>
    <lineage>
        <taxon>Bacteria</taxon>
        <taxon>Bacillati</taxon>
        <taxon>Actinomycetota</taxon>
        <taxon>Actinomycetes</taxon>
        <taxon>Micrococcales</taxon>
        <taxon>Demequinaceae</taxon>
        <taxon>Demequina</taxon>
    </lineage>
</organism>
<name>A0ABQ6IJT9_9MICO</name>
<comment type="caution">
    <text evidence="2">The sequence shown here is derived from an EMBL/GenBank/DDBJ whole genome shotgun (WGS) entry which is preliminary data.</text>
</comment>
<dbReference type="InterPro" id="IPR025948">
    <property type="entry name" value="HTH-like_dom"/>
</dbReference>
<dbReference type="RefSeq" id="WP_284328865.1">
    <property type="nucleotide sequence ID" value="NZ_BSUN01000001.1"/>
</dbReference>
<evidence type="ECO:0000259" key="1">
    <source>
        <dbReference type="Pfam" id="PF13276"/>
    </source>
</evidence>